<evidence type="ECO:0000313" key="3">
    <source>
        <dbReference type="EMBL" id="QHN43370.1"/>
    </source>
</evidence>
<dbReference type="Proteomes" id="UP001059824">
    <property type="component" value="Chromosome"/>
</dbReference>
<dbReference type="InterPro" id="IPR050904">
    <property type="entry name" value="Adhesion/Biosynth-related"/>
</dbReference>
<evidence type="ECO:0000259" key="2">
    <source>
        <dbReference type="PROSITE" id="PS50213"/>
    </source>
</evidence>
<dbReference type="KEGG" id="mama:GII36_05220"/>
<dbReference type="SUPFAM" id="SSF82153">
    <property type="entry name" value="FAS1 domain"/>
    <property type="match status" value="1"/>
</dbReference>
<dbReference type="RefSeq" id="WP_376787568.1">
    <property type="nucleotide sequence ID" value="NZ_CP045921.1"/>
</dbReference>
<dbReference type="PANTHER" id="PTHR10900:SF77">
    <property type="entry name" value="FI19380P1"/>
    <property type="match status" value="1"/>
</dbReference>
<reference evidence="3" key="1">
    <citation type="journal article" date="2021" name="Nat. Microbiol.">
        <title>Cocultivation of an ultrasmall environmental parasitic bacterium with lytic ability against bacteria associated with wastewater foams.</title>
        <authorList>
            <person name="Batinovic S."/>
            <person name="Rose J.J.A."/>
            <person name="Ratcliffe J."/>
            <person name="Seviour R.J."/>
            <person name="Petrovski S."/>
        </authorList>
    </citation>
    <scope>NUCLEOTIDE SEQUENCE</scope>
    <source>
        <strain evidence="3">JR1</strain>
    </source>
</reference>
<evidence type="ECO:0000256" key="1">
    <source>
        <dbReference type="SAM" id="MobiDB-lite"/>
    </source>
</evidence>
<dbReference type="InterPro" id="IPR036378">
    <property type="entry name" value="FAS1_dom_sf"/>
</dbReference>
<feature type="compositionally biased region" description="Polar residues" evidence="1">
    <location>
        <begin position="10"/>
        <end position="23"/>
    </location>
</feature>
<feature type="region of interest" description="Disordered" evidence="1">
    <location>
        <begin position="1"/>
        <end position="31"/>
    </location>
</feature>
<proteinExistence type="predicted"/>
<protein>
    <submittedName>
        <fullName evidence="3">Fasciclin domain-containing protein</fullName>
    </submittedName>
</protein>
<gene>
    <name evidence="3" type="ORF">GII36_05220</name>
</gene>
<dbReference type="EMBL" id="CP045921">
    <property type="protein sequence ID" value="QHN43370.1"/>
    <property type="molecule type" value="Genomic_DNA"/>
</dbReference>
<dbReference type="Pfam" id="PF02469">
    <property type="entry name" value="Fasciclin"/>
    <property type="match status" value="1"/>
</dbReference>
<dbReference type="Gene3D" id="2.30.180.10">
    <property type="entry name" value="FAS1 domain"/>
    <property type="match status" value="1"/>
</dbReference>
<dbReference type="GO" id="GO:0005615">
    <property type="term" value="C:extracellular space"/>
    <property type="evidence" value="ECO:0007669"/>
    <property type="project" value="TreeGrafter"/>
</dbReference>
<dbReference type="PANTHER" id="PTHR10900">
    <property type="entry name" value="PERIOSTIN-RELATED"/>
    <property type="match status" value="1"/>
</dbReference>
<name>A0A857MRX8_9BACT</name>
<organism evidence="3 4">
    <name type="scientific">Candidatus Mycosynbacter amalyticus</name>
    <dbReference type="NCBI Taxonomy" id="2665156"/>
    <lineage>
        <taxon>Bacteria</taxon>
        <taxon>Candidatus Saccharimonadota</taxon>
        <taxon>Candidatus Saccharimonadota incertae sedis</taxon>
        <taxon>Candidatus Mycosynbacter</taxon>
    </lineage>
</organism>
<sequence length="184" mass="19255">MLGGMKMDSNKNSTTTQMSSANSEGGDGVTVGGAKMVRDKDIVDNAAQAKNVTTLVSLVKKADLVDTLKGEGPFTVFGPNNDAFAKLDKATVESLQKPENKDMLAKILTYHVVSGTYTSADLKAMAAKGEMLTSVEGEMLTPVMDGGELKIQDAKGNKVSIETADVISSNGVTHVVNAVLMPNS</sequence>
<dbReference type="InterPro" id="IPR000782">
    <property type="entry name" value="FAS1_domain"/>
</dbReference>
<evidence type="ECO:0000313" key="4">
    <source>
        <dbReference type="Proteomes" id="UP001059824"/>
    </source>
</evidence>
<dbReference type="AlphaFoldDB" id="A0A857MRX8"/>
<keyword evidence="4" id="KW-1185">Reference proteome</keyword>
<dbReference type="PROSITE" id="PS50213">
    <property type="entry name" value="FAS1"/>
    <property type="match status" value="1"/>
</dbReference>
<dbReference type="SMART" id="SM00554">
    <property type="entry name" value="FAS1"/>
    <property type="match status" value="1"/>
</dbReference>
<feature type="domain" description="FAS1" evidence="2">
    <location>
        <begin position="39"/>
        <end position="180"/>
    </location>
</feature>
<dbReference type="FunFam" id="2.30.180.10:FF:000014">
    <property type="entry name" value="Stabilin 1"/>
    <property type="match status" value="1"/>
</dbReference>
<accession>A0A857MRX8</accession>